<dbReference type="STRING" id="37360.A0A0G4IVM1"/>
<dbReference type="Proteomes" id="UP000039324">
    <property type="component" value="Unassembled WGS sequence"/>
</dbReference>
<evidence type="ECO:0000313" key="3">
    <source>
        <dbReference type="Proteomes" id="UP000039324"/>
    </source>
</evidence>
<accession>A0A0G4IVM1</accession>
<name>A0A0G4IVM1_PLABS</name>
<feature type="non-terminal residue" evidence="2">
    <location>
        <position position="1"/>
    </location>
</feature>
<protein>
    <submittedName>
        <fullName evidence="2">Uncharacterized protein</fullName>
    </submittedName>
</protein>
<feature type="compositionally biased region" description="Basic and acidic residues" evidence="1">
    <location>
        <begin position="1"/>
        <end position="15"/>
    </location>
</feature>
<reference evidence="2 3" key="1">
    <citation type="submission" date="2015-02" db="EMBL/GenBank/DDBJ databases">
        <authorList>
            <person name="Chooi Y.-H."/>
        </authorList>
    </citation>
    <scope>NUCLEOTIDE SEQUENCE [LARGE SCALE GENOMIC DNA]</scope>
    <source>
        <strain evidence="2">E3</strain>
    </source>
</reference>
<feature type="region of interest" description="Disordered" evidence="1">
    <location>
        <begin position="1"/>
        <end position="86"/>
    </location>
</feature>
<dbReference type="AlphaFoldDB" id="A0A0G4IVM1"/>
<feature type="compositionally biased region" description="Basic and acidic residues" evidence="1">
    <location>
        <begin position="36"/>
        <end position="52"/>
    </location>
</feature>
<proteinExistence type="predicted"/>
<organism evidence="2 3">
    <name type="scientific">Plasmodiophora brassicae</name>
    <name type="common">Clubroot disease agent</name>
    <dbReference type="NCBI Taxonomy" id="37360"/>
    <lineage>
        <taxon>Eukaryota</taxon>
        <taxon>Sar</taxon>
        <taxon>Rhizaria</taxon>
        <taxon>Endomyxa</taxon>
        <taxon>Phytomyxea</taxon>
        <taxon>Plasmodiophorida</taxon>
        <taxon>Plasmodiophoridae</taxon>
        <taxon>Plasmodiophora</taxon>
    </lineage>
</organism>
<gene>
    <name evidence="2" type="ORF">PBRA_001016</name>
</gene>
<evidence type="ECO:0000313" key="2">
    <source>
        <dbReference type="EMBL" id="CEO99111.1"/>
    </source>
</evidence>
<evidence type="ECO:0000256" key="1">
    <source>
        <dbReference type="SAM" id="MobiDB-lite"/>
    </source>
</evidence>
<sequence>LKATDEQKKNAFEKMKSKRSNKSQKNAGYTDSAPCKGEHPMEGSREWSRECAGDAEEAAEHPTPSMQEVRGEQAANAERGTSTENSQVCKLRQLAADIEAGYAQGANNQINIRKHTCLVWDVEYVKEIYLGQDLLEELGIDPRTALEYLIASMNRDSSCGDGDEYILDQDEDDVAIGEDVPNDIREGIDNAIARAMTQGLPRKWKRRLRRLAFKRWNVWRTKLGPDPPAKVTPCRTRLRQGARPYRCKARRYSKEQSEFLAHKGMSGNVLVRNGQRSIHTHQNNPRRVEFIATISGQDGRDIR</sequence>
<keyword evidence="3" id="KW-1185">Reference proteome</keyword>
<dbReference type="EMBL" id="CDSF01000090">
    <property type="protein sequence ID" value="CEO99111.1"/>
    <property type="molecule type" value="Genomic_DNA"/>
</dbReference>
<dbReference type="OrthoDB" id="122630at2759"/>